<protein>
    <submittedName>
        <fullName evidence="3">Amidohydrolase 2</fullName>
    </submittedName>
</protein>
<dbReference type="PANTHER" id="PTHR35563:SF2">
    <property type="entry name" value="BARREL METAL-DEPENDENT HYDROLASE, PUTATIVE (AFU_ORTHOLOGUE AFUA_1G16240)-RELATED"/>
    <property type="match status" value="1"/>
</dbReference>
<comment type="caution">
    <text evidence="3">The sequence shown here is derived from an EMBL/GenBank/DDBJ whole genome shotgun (WGS) entry which is preliminary data.</text>
</comment>
<dbReference type="SUPFAM" id="SSF51556">
    <property type="entry name" value="Metallo-dependent hydrolases"/>
    <property type="match status" value="1"/>
</dbReference>
<dbReference type="InterPro" id="IPR032466">
    <property type="entry name" value="Metal_Hydrolase"/>
</dbReference>
<dbReference type="Pfam" id="PF04909">
    <property type="entry name" value="Amidohydro_2"/>
    <property type="match status" value="1"/>
</dbReference>
<feature type="region of interest" description="Disordered" evidence="1">
    <location>
        <begin position="1"/>
        <end position="27"/>
    </location>
</feature>
<evidence type="ECO:0000313" key="3">
    <source>
        <dbReference type="EMBL" id="KAK7609156.1"/>
    </source>
</evidence>
<name>A0ABR1N1R3_9PEZI</name>
<dbReference type="EMBL" id="JBBPBF010000025">
    <property type="protein sequence ID" value="KAK7609156.1"/>
    <property type="molecule type" value="Genomic_DNA"/>
</dbReference>
<dbReference type="InterPro" id="IPR052358">
    <property type="entry name" value="Aro_Compnd_Degr_Hydrolases"/>
</dbReference>
<accession>A0ABR1N1R3</accession>
<evidence type="ECO:0000313" key="4">
    <source>
        <dbReference type="Proteomes" id="UP001367316"/>
    </source>
</evidence>
<organism evidence="3 4">
    <name type="scientific">Phyllosticta paracitricarpa</name>
    <dbReference type="NCBI Taxonomy" id="2016321"/>
    <lineage>
        <taxon>Eukaryota</taxon>
        <taxon>Fungi</taxon>
        <taxon>Dikarya</taxon>
        <taxon>Ascomycota</taxon>
        <taxon>Pezizomycotina</taxon>
        <taxon>Dothideomycetes</taxon>
        <taxon>Dothideomycetes incertae sedis</taxon>
        <taxon>Botryosphaeriales</taxon>
        <taxon>Phyllostictaceae</taxon>
        <taxon>Phyllosticta</taxon>
    </lineage>
</organism>
<gene>
    <name evidence="3" type="ORF">JOL62DRAFT_593418</name>
</gene>
<sequence>MPELSGHHRPSPLLQKRDGTAPPPGSWDAHMHLIDPAAFPLSPNAIYTPPAHTLPQALSFYSSHPLLAPLANLVIVQPSIYGADNSCTLAALRALGPDRARAVVTLPPDAGPEMLFAWHALGVRGVRLNFKSVGRAVTADELGRELRAAADAVRGFGWAVQVYLGLESMPLLENVVRQDPPLGVRVVIDHLGHPTLPEAISGGSADQGTKGGATAPHDPYALPGFANLVRLLSGDGDSASCRKSSTWVKLSGAYRIESDPALPWTSAMARELLRVAPERVVFATDWPHTRFEGYDVVPFVQRCLEWCAGDERVVERVFRQNAEELFDVRR</sequence>
<dbReference type="Proteomes" id="UP001367316">
    <property type="component" value="Unassembled WGS sequence"/>
</dbReference>
<evidence type="ECO:0000256" key="1">
    <source>
        <dbReference type="SAM" id="MobiDB-lite"/>
    </source>
</evidence>
<evidence type="ECO:0000259" key="2">
    <source>
        <dbReference type="Pfam" id="PF04909"/>
    </source>
</evidence>
<dbReference type="Gene3D" id="3.20.20.140">
    <property type="entry name" value="Metal-dependent hydrolases"/>
    <property type="match status" value="1"/>
</dbReference>
<keyword evidence="4" id="KW-1185">Reference proteome</keyword>
<feature type="domain" description="Amidohydrolase-related" evidence="2">
    <location>
        <begin position="27"/>
        <end position="327"/>
    </location>
</feature>
<dbReference type="InterPro" id="IPR006680">
    <property type="entry name" value="Amidohydro-rel"/>
</dbReference>
<reference evidence="3 4" key="1">
    <citation type="submission" date="2024-04" db="EMBL/GenBank/DDBJ databases">
        <title>Phyllosticta paracitricarpa is synonymous to the EU quarantine fungus P. citricarpa based on phylogenomic analyses.</title>
        <authorList>
            <consortium name="Lawrence Berkeley National Laboratory"/>
            <person name="Van ingen-buijs V.A."/>
            <person name="Van westerhoven A.C."/>
            <person name="Haridas S."/>
            <person name="Skiadas P."/>
            <person name="Martin F."/>
            <person name="Groenewald J.Z."/>
            <person name="Crous P.W."/>
            <person name="Seidl M.F."/>
        </authorList>
    </citation>
    <scope>NUCLEOTIDE SEQUENCE [LARGE SCALE GENOMIC DNA]</scope>
    <source>
        <strain evidence="3 4">CBS 141358</strain>
    </source>
</reference>
<proteinExistence type="predicted"/>
<dbReference type="PANTHER" id="PTHR35563">
    <property type="entry name" value="BARREL METAL-DEPENDENT HYDROLASE, PUTATIVE (AFU_ORTHOLOGUE AFUA_1G16240)-RELATED"/>
    <property type="match status" value="1"/>
</dbReference>